<proteinExistence type="predicted"/>
<dbReference type="EMBL" id="JAFKOQ010000072">
    <property type="protein sequence ID" value="MBN8124674.1"/>
    <property type="molecule type" value="Genomic_DNA"/>
</dbReference>
<name>A0AAW4HJ87_VIBVL</name>
<accession>A0AAW4HJ87</accession>
<evidence type="ECO:0008006" key="3">
    <source>
        <dbReference type="Google" id="ProtNLM"/>
    </source>
</evidence>
<gene>
    <name evidence="1" type="ORF">J0J18_23505</name>
</gene>
<dbReference type="AlphaFoldDB" id="A0AAW4HJ87"/>
<evidence type="ECO:0000313" key="2">
    <source>
        <dbReference type="Proteomes" id="UP000664056"/>
    </source>
</evidence>
<evidence type="ECO:0000313" key="1">
    <source>
        <dbReference type="EMBL" id="MBN8124674.1"/>
    </source>
</evidence>
<sequence>MIGRKWTFEVGGKTKDELLLKLSENKISFNAYGILLFMSEHFLTNKKPKNVTVVALRVDELGFEAGAIYSDIIDAAISRGLQLCSLELAVSLRLHHLKQQDGNQITVASRAVFDDVNYPNGFYLRANCEELWLRGYRASDDWVWEADSLFAFVEPRA</sequence>
<dbReference type="RefSeq" id="WP_206623241.1">
    <property type="nucleotide sequence ID" value="NZ_JAFKOQ010000072.1"/>
</dbReference>
<protein>
    <recommendedName>
        <fullName evidence="3">Helicase</fullName>
    </recommendedName>
</protein>
<comment type="caution">
    <text evidence="1">The sequence shown here is derived from an EMBL/GenBank/DDBJ whole genome shotgun (WGS) entry which is preliminary data.</text>
</comment>
<dbReference type="Proteomes" id="UP000664056">
    <property type="component" value="Unassembled WGS sequence"/>
</dbReference>
<organism evidence="1 2">
    <name type="scientific">Vibrio vulnificus</name>
    <dbReference type="NCBI Taxonomy" id="672"/>
    <lineage>
        <taxon>Bacteria</taxon>
        <taxon>Pseudomonadati</taxon>
        <taxon>Pseudomonadota</taxon>
        <taxon>Gammaproteobacteria</taxon>
        <taxon>Vibrionales</taxon>
        <taxon>Vibrionaceae</taxon>
        <taxon>Vibrio</taxon>
    </lineage>
</organism>
<reference evidence="1" key="1">
    <citation type="submission" date="2021-03" db="EMBL/GenBank/DDBJ databases">
        <title>Study of the foodborne Vibrio vulnificus isolates from China.</title>
        <authorList>
            <person name="Zheng Z."/>
            <person name="Ye L."/>
        </authorList>
    </citation>
    <scope>NUCLEOTIDE SEQUENCE</scope>
    <source>
        <strain evidence="1">Vv1582</strain>
    </source>
</reference>